<accession>A0A1H8A5N3</accession>
<dbReference type="OrthoDB" id="9802613at2"/>
<dbReference type="EMBL" id="FOBB01000005">
    <property type="protein sequence ID" value="SEM65109.1"/>
    <property type="molecule type" value="Genomic_DNA"/>
</dbReference>
<feature type="domain" description="Rieske" evidence="8">
    <location>
        <begin position="64"/>
        <end position="161"/>
    </location>
</feature>
<keyword evidence="3" id="KW-0408">Iron</keyword>
<dbReference type="PROSITE" id="PS51296">
    <property type="entry name" value="RIESKE"/>
    <property type="match status" value="1"/>
</dbReference>
<protein>
    <submittedName>
        <fullName evidence="9">Rieske Fe-S protein</fullName>
    </submittedName>
</protein>
<dbReference type="InterPro" id="IPR036922">
    <property type="entry name" value="Rieske_2Fe-2S_sf"/>
</dbReference>
<sequence length="176" mass="19365">MSDQTEKEPNWKQDFPIERTQSTKVSRRDFARFLCLVSGGLAAGSAYVAVKANFFPPEEVKGEHFVCKAMEVPLGGTRSFVVEGSNIPYILIRLEDGNWRAYEQKCTHLSCAVYYKPGSGQIVCPCHEGFFDAMTGEVLAGPPPRPLPALEVLLNGDDVYVKAASPGHNKNITLKT</sequence>
<dbReference type="InterPro" id="IPR005805">
    <property type="entry name" value="Rieske_Fe-S_prot_C"/>
</dbReference>
<evidence type="ECO:0000256" key="7">
    <source>
        <dbReference type="SAM" id="Phobius"/>
    </source>
</evidence>
<keyword evidence="4" id="KW-0411">Iron-sulfur</keyword>
<keyword evidence="7" id="KW-1133">Transmembrane helix</keyword>
<reference evidence="9 10" key="1">
    <citation type="submission" date="2016-10" db="EMBL/GenBank/DDBJ databases">
        <authorList>
            <person name="de Groot N.N."/>
        </authorList>
    </citation>
    <scope>NUCLEOTIDE SEQUENCE [LARGE SCALE GENOMIC DNA]</scope>
    <source>
        <strain evidence="9 10">DSM 21039</strain>
    </source>
</reference>
<keyword evidence="2" id="KW-0479">Metal-binding</keyword>
<dbReference type="InterPro" id="IPR017941">
    <property type="entry name" value="Rieske_2Fe-2S"/>
</dbReference>
<dbReference type="PANTHER" id="PTHR10134">
    <property type="entry name" value="CYTOCHROME B-C1 COMPLEX SUBUNIT RIESKE, MITOCHONDRIAL"/>
    <property type="match status" value="1"/>
</dbReference>
<dbReference type="AlphaFoldDB" id="A0A1H8A5N3"/>
<dbReference type="GO" id="GO:0016020">
    <property type="term" value="C:membrane"/>
    <property type="evidence" value="ECO:0007669"/>
    <property type="project" value="InterPro"/>
</dbReference>
<dbReference type="GO" id="GO:0046872">
    <property type="term" value="F:metal ion binding"/>
    <property type="evidence" value="ECO:0007669"/>
    <property type="project" value="UniProtKB-KW"/>
</dbReference>
<evidence type="ECO:0000256" key="4">
    <source>
        <dbReference type="ARBA" id="ARBA00023014"/>
    </source>
</evidence>
<dbReference type="Gene3D" id="2.102.10.10">
    <property type="entry name" value="Rieske [2Fe-2S] iron-sulphur domain"/>
    <property type="match status" value="1"/>
</dbReference>
<comment type="cofactor">
    <cofactor evidence="6">
        <name>[2Fe-2S] cluster</name>
        <dbReference type="ChEBI" id="CHEBI:190135"/>
    </cofactor>
</comment>
<keyword evidence="1" id="KW-0001">2Fe-2S</keyword>
<dbReference type="SUPFAM" id="SSF50022">
    <property type="entry name" value="ISP domain"/>
    <property type="match status" value="1"/>
</dbReference>
<evidence type="ECO:0000313" key="9">
    <source>
        <dbReference type="EMBL" id="SEM65109.1"/>
    </source>
</evidence>
<evidence type="ECO:0000256" key="5">
    <source>
        <dbReference type="ARBA" id="ARBA00023157"/>
    </source>
</evidence>
<dbReference type="Proteomes" id="UP000198984">
    <property type="component" value="Unassembled WGS sequence"/>
</dbReference>
<evidence type="ECO:0000256" key="2">
    <source>
        <dbReference type="ARBA" id="ARBA00022723"/>
    </source>
</evidence>
<evidence type="ECO:0000259" key="8">
    <source>
        <dbReference type="PROSITE" id="PS51296"/>
    </source>
</evidence>
<keyword evidence="7" id="KW-0812">Transmembrane</keyword>
<dbReference type="Pfam" id="PF00355">
    <property type="entry name" value="Rieske"/>
    <property type="match status" value="1"/>
</dbReference>
<keyword evidence="10" id="KW-1185">Reference proteome</keyword>
<proteinExistence type="predicted"/>
<dbReference type="InterPro" id="IPR014349">
    <property type="entry name" value="Rieske_Fe-S_prot"/>
</dbReference>
<gene>
    <name evidence="9" type="ORF">SAMN04488505_105300</name>
</gene>
<keyword evidence="7" id="KW-0472">Membrane</keyword>
<dbReference type="CDD" id="cd03467">
    <property type="entry name" value="Rieske"/>
    <property type="match status" value="1"/>
</dbReference>
<feature type="transmembrane region" description="Helical" evidence="7">
    <location>
        <begin position="30"/>
        <end position="50"/>
    </location>
</feature>
<dbReference type="PRINTS" id="PR00162">
    <property type="entry name" value="RIESKE"/>
</dbReference>
<dbReference type="GO" id="GO:0051537">
    <property type="term" value="F:2 iron, 2 sulfur cluster binding"/>
    <property type="evidence" value="ECO:0007669"/>
    <property type="project" value="UniProtKB-KW"/>
</dbReference>
<dbReference type="STRING" id="573321.SAMN04488505_105300"/>
<name>A0A1H8A5N3_9BACT</name>
<evidence type="ECO:0000313" key="10">
    <source>
        <dbReference type="Proteomes" id="UP000198984"/>
    </source>
</evidence>
<keyword evidence="5" id="KW-1015">Disulfide bond</keyword>
<organism evidence="9 10">
    <name type="scientific">Chitinophaga rupis</name>
    <dbReference type="NCBI Taxonomy" id="573321"/>
    <lineage>
        <taxon>Bacteria</taxon>
        <taxon>Pseudomonadati</taxon>
        <taxon>Bacteroidota</taxon>
        <taxon>Chitinophagia</taxon>
        <taxon>Chitinophagales</taxon>
        <taxon>Chitinophagaceae</taxon>
        <taxon>Chitinophaga</taxon>
    </lineage>
</organism>
<dbReference type="RefSeq" id="WP_089916828.1">
    <property type="nucleotide sequence ID" value="NZ_FOBB01000005.1"/>
</dbReference>
<evidence type="ECO:0000256" key="6">
    <source>
        <dbReference type="ARBA" id="ARBA00034078"/>
    </source>
</evidence>
<evidence type="ECO:0000256" key="3">
    <source>
        <dbReference type="ARBA" id="ARBA00023004"/>
    </source>
</evidence>
<evidence type="ECO:0000256" key="1">
    <source>
        <dbReference type="ARBA" id="ARBA00022714"/>
    </source>
</evidence>